<dbReference type="RefSeq" id="WP_074062720.1">
    <property type="nucleotide sequence ID" value="NZ_CP017241.1"/>
</dbReference>
<sequence length="152" mass="16577">MSMPSFENHLPAPFRRRRADGRTLFLGLLALCSAYLQGPLTKIFDFPGAIAEMEHFGLHPAPVFAVGVIVFELSMSALILAGIFRWAAALALAVFTLAATFIALRFWELPLGMERSMAMNGFFEHVGLVGAFTLVAWHDLREHGASGKGPTS</sequence>
<keyword evidence="4 5" id="KW-0472">Membrane</keyword>
<comment type="subcellular location">
    <subcellularLocation>
        <location evidence="1">Membrane</location>
        <topology evidence="1">Multi-pass membrane protein</topology>
    </subcellularLocation>
</comment>
<dbReference type="Pfam" id="PF07681">
    <property type="entry name" value="DoxX"/>
    <property type="match status" value="1"/>
</dbReference>
<evidence type="ECO:0000313" key="7">
    <source>
        <dbReference type="Proteomes" id="UP000185109"/>
    </source>
</evidence>
<reference evidence="6 7" key="1">
    <citation type="submission" date="2016-09" db="EMBL/GenBank/DDBJ databases">
        <title>The complete genome sequences of Rhizobium gallicum, symbiovars gallicum and phaseoli, symbionts associated to common bean (Phaseolus vulgaris).</title>
        <authorList>
            <person name="Bustos P."/>
            <person name="Santamaria R.I."/>
            <person name="Perez-Carrascal O.M."/>
            <person name="Juarez S."/>
            <person name="Lozano L."/>
            <person name="Martinez-Flores I."/>
            <person name="Martinez-Romero E."/>
            <person name="Cevallos M."/>
            <person name="Romero D."/>
            <person name="Davila G."/>
            <person name="Gonzalez V."/>
        </authorList>
    </citation>
    <scope>NUCLEOTIDE SEQUENCE [LARGE SCALE GENOMIC DNA]</scope>
    <source>
        <strain evidence="6 7">8C-3</strain>
    </source>
</reference>
<proteinExistence type="predicted"/>
<dbReference type="GO" id="GO:0016020">
    <property type="term" value="C:membrane"/>
    <property type="evidence" value="ECO:0007669"/>
    <property type="project" value="UniProtKB-SubCell"/>
</dbReference>
<name>A0A1L5P8T0_RHIET</name>
<evidence type="ECO:0000313" key="6">
    <source>
        <dbReference type="EMBL" id="APO76571.1"/>
    </source>
</evidence>
<protein>
    <submittedName>
        <fullName evidence="6">DoxX family protein</fullName>
    </submittedName>
</protein>
<gene>
    <name evidence="6" type="ORF">AM571_CH03789</name>
</gene>
<dbReference type="AlphaFoldDB" id="A0A1L5P8T0"/>
<accession>A0A1L5P8T0</accession>
<evidence type="ECO:0000256" key="5">
    <source>
        <dbReference type="SAM" id="Phobius"/>
    </source>
</evidence>
<feature type="transmembrane region" description="Helical" evidence="5">
    <location>
        <begin position="60"/>
        <end position="80"/>
    </location>
</feature>
<keyword evidence="3 5" id="KW-1133">Transmembrane helix</keyword>
<feature type="transmembrane region" description="Helical" evidence="5">
    <location>
        <begin position="87"/>
        <end position="107"/>
    </location>
</feature>
<evidence type="ECO:0000256" key="4">
    <source>
        <dbReference type="ARBA" id="ARBA00023136"/>
    </source>
</evidence>
<organism evidence="6 7">
    <name type="scientific">Rhizobium etli 8C-3</name>
    <dbReference type="NCBI Taxonomy" id="538025"/>
    <lineage>
        <taxon>Bacteria</taxon>
        <taxon>Pseudomonadati</taxon>
        <taxon>Pseudomonadota</taxon>
        <taxon>Alphaproteobacteria</taxon>
        <taxon>Hyphomicrobiales</taxon>
        <taxon>Rhizobiaceae</taxon>
        <taxon>Rhizobium/Agrobacterium group</taxon>
        <taxon>Rhizobium</taxon>
    </lineage>
</organism>
<dbReference type="InterPro" id="IPR032808">
    <property type="entry name" value="DoxX"/>
</dbReference>
<evidence type="ECO:0000256" key="2">
    <source>
        <dbReference type="ARBA" id="ARBA00022692"/>
    </source>
</evidence>
<keyword evidence="2 5" id="KW-0812">Transmembrane</keyword>
<evidence type="ECO:0000256" key="3">
    <source>
        <dbReference type="ARBA" id="ARBA00022989"/>
    </source>
</evidence>
<evidence type="ECO:0000256" key="1">
    <source>
        <dbReference type="ARBA" id="ARBA00004141"/>
    </source>
</evidence>
<dbReference type="Proteomes" id="UP000185109">
    <property type="component" value="Chromosome"/>
</dbReference>
<dbReference type="EMBL" id="CP017241">
    <property type="protein sequence ID" value="APO76571.1"/>
    <property type="molecule type" value="Genomic_DNA"/>
</dbReference>